<reference evidence="3" key="1">
    <citation type="journal article" date="2019" name="Int. J. Syst. Evol. Microbiol.">
        <title>The Global Catalogue of Microorganisms (GCM) 10K type strain sequencing project: providing services to taxonomists for standard genome sequencing and annotation.</title>
        <authorList>
            <consortium name="The Broad Institute Genomics Platform"/>
            <consortium name="The Broad Institute Genome Sequencing Center for Infectious Disease"/>
            <person name="Wu L."/>
            <person name="Ma J."/>
        </authorList>
    </citation>
    <scope>NUCLEOTIDE SEQUENCE [LARGE SCALE GENOMIC DNA]</scope>
    <source>
        <strain evidence="3">JCM 16022</strain>
    </source>
</reference>
<comment type="caution">
    <text evidence="2">The sequence shown here is derived from an EMBL/GenBank/DDBJ whole genome shotgun (WGS) entry which is preliminary data.</text>
</comment>
<evidence type="ECO:0000259" key="1">
    <source>
        <dbReference type="PROSITE" id="PS50995"/>
    </source>
</evidence>
<keyword evidence="3" id="KW-1185">Reference proteome</keyword>
<name>A0ABP5LLZ2_9ACTN</name>
<accession>A0ABP5LLZ2</accession>
<organism evidence="2 3">
    <name type="scientific">Nocardioides koreensis</name>
    <dbReference type="NCBI Taxonomy" id="433651"/>
    <lineage>
        <taxon>Bacteria</taxon>
        <taxon>Bacillati</taxon>
        <taxon>Actinomycetota</taxon>
        <taxon>Actinomycetes</taxon>
        <taxon>Propionibacteriales</taxon>
        <taxon>Nocardioidaceae</taxon>
        <taxon>Nocardioides</taxon>
    </lineage>
</organism>
<dbReference type="InterPro" id="IPR036390">
    <property type="entry name" value="WH_DNA-bd_sf"/>
</dbReference>
<dbReference type="SMART" id="SM00347">
    <property type="entry name" value="HTH_MARR"/>
    <property type="match status" value="1"/>
</dbReference>
<dbReference type="InterPro" id="IPR036388">
    <property type="entry name" value="WH-like_DNA-bd_sf"/>
</dbReference>
<dbReference type="RefSeq" id="WP_344153267.1">
    <property type="nucleotide sequence ID" value="NZ_BAAAQR010000008.1"/>
</dbReference>
<dbReference type="Pfam" id="PF01047">
    <property type="entry name" value="MarR"/>
    <property type="match status" value="1"/>
</dbReference>
<dbReference type="PANTHER" id="PTHR33164:SF94">
    <property type="entry name" value="TRANSCRIPTIONAL REGULATORY PROTEIN-RELATED"/>
    <property type="match status" value="1"/>
</dbReference>
<protein>
    <submittedName>
        <fullName evidence="2">MarR family transcriptional regulator</fullName>
    </submittedName>
</protein>
<dbReference type="SUPFAM" id="SSF46785">
    <property type="entry name" value="Winged helix' DNA-binding domain"/>
    <property type="match status" value="1"/>
</dbReference>
<dbReference type="Proteomes" id="UP001501771">
    <property type="component" value="Unassembled WGS sequence"/>
</dbReference>
<dbReference type="PANTHER" id="PTHR33164">
    <property type="entry name" value="TRANSCRIPTIONAL REGULATOR, MARR FAMILY"/>
    <property type="match status" value="1"/>
</dbReference>
<gene>
    <name evidence="2" type="ORF">GCM10009844_28220</name>
</gene>
<feature type="domain" description="HTH marR-type" evidence="1">
    <location>
        <begin position="12"/>
        <end position="146"/>
    </location>
</feature>
<dbReference type="InterPro" id="IPR000835">
    <property type="entry name" value="HTH_MarR-typ"/>
</dbReference>
<dbReference type="Gene3D" id="1.10.10.10">
    <property type="entry name" value="Winged helix-like DNA-binding domain superfamily/Winged helix DNA-binding domain"/>
    <property type="match status" value="1"/>
</dbReference>
<evidence type="ECO:0000313" key="2">
    <source>
        <dbReference type="EMBL" id="GAA2149030.1"/>
    </source>
</evidence>
<evidence type="ECO:0000313" key="3">
    <source>
        <dbReference type="Proteomes" id="UP001501771"/>
    </source>
</evidence>
<dbReference type="InterPro" id="IPR039422">
    <property type="entry name" value="MarR/SlyA-like"/>
</dbReference>
<sequence>MQDKVTPPDPGVDDLVTGLLTASRVLVGVAARSLHEVEDIVTVAQFRTLVVLSGHGEMKLSRLAELCAVNASTAQRMVERLSTAGLVARRTNPDNRREVLLTLTDEGRRVVDTVTEQRRHQIARIVRRMPTSSRSAVVAALRDFASAADEPEPEVDGSLWGFSLLSDQGQEPAPRRK</sequence>
<dbReference type="EMBL" id="BAAAQR010000008">
    <property type="protein sequence ID" value="GAA2149030.1"/>
    <property type="molecule type" value="Genomic_DNA"/>
</dbReference>
<proteinExistence type="predicted"/>
<dbReference type="PROSITE" id="PS50995">
    <property type="entry name" value="HTH_MARR_2"/>
    <property type="match status" value="1"/>
</dbReference>